<dbReference type="InterPro" id="IPR027417">
    <property type="entry name" value="P-loop_NTPase"/>
</dbReference>
<dbReference type="EMBL" id="JADFAQ010000022">
    <property type="protein sequence ID" value="MBE5728101.1"/>
    <property type="molecule type" value="Genomic_DNA"/>
</dbReference>
<keyword evidence="5" id="KW-0342">GTP-binding</keyword>
<name>A0A8T3UR59_9ARCH</name>
<dbReference type="InterPro" id="IPR036925">
    <property type="entry name" value="TIF_IF2_dom3_sf"/>
</dbReference>
<proteinExistence type="inferred from homology"/>
<dbReference type="InterPro" id="IPR009000">
    <property type="entry name" value="Transl_B-barrel_sf"/>
</dbReference>
<dbReference type="Gene3D" id="2.40.30.10">
    <property type="entry name" value="Translation factors"/>
    <property type="match status" value="2"/>
</dbReference>
<feature type="domain" description="Tr-type G" evidence="6">
    <location>
        <begin position="1"/>
        <end position="223"/>
    </location>
</feature>
<dbReference type="PROSITE" id="PS51722">
    <property type="entry name" value="G_TR_2"/>
    <property type="match status" value="1"/>
</dbReference>
<dbReference type="NCBIfam" id="NF003078">
    <property type="entry name" value="PRK04004.1"/>
    <property type="match status" value="1"/>
</dbReference>
<evidence type="ECO:0000256" key="4">
    <source>
        <dbReference type="ARBA" id="ARBA00022917"/>
    </source>
</evidence>
<dbReference type="InterPro" id="IPR015760">
    <property type="entry name" value="TIF_IF2"/>
</dbReference>
<comment type="similarity">
    <text evidence="1">Belongs to the TRAFAC class translation factor GTPase superfamily. Classic translation factor GTPase family. IF-2 subfamily.</text>
</comment>
<comment type="caution">
    <text evidence="7">The sequence shown here is derived from an EMBL/GenBank/DDBJ whole genome shotgun (WGS) entry which is preliminary data.</text>
</comment>
<dbReference type="CDD" id="cd16266">
    <property type="entry name" value="IF2_aeIF5B_IV"/>
    <property type="match status" value="1"/>
</dbReference>
<evidence type="ECO:0000256" key="5">
    <source>
        <dbReference type="ARBA" id="ARBA00023134"/>
    </source>
</evidence>
<evidence type="ECO:0000256" key="3">
    <source>
        <dbReference type="ARBA" id="ARBA00022741"/>
    </source>
</evidence>
<dbReference type="Proteomes" id="UP000763484">
    <property type="component" value="Unassembled WGS sequence"/>
</dbReference>
<evidence type="ECO:0000313" key="7">
    <source>
        <dbReference type="EMBL" id="MBE5728101.1"/>
    </source>
</evidence>
<dbReference type="SUPFAM" id="SSF52540">
    <property type="entry name" value="P-loop containing nucleoside triphosphate hydrolases"/>
    <property type="match status" value="1"/>
</dbReference>
<dbReference type="Pfam" id="PF11987">
    <property type="entry name" value="IF-2"/>
    <property type="match status" value="1"/>
</dbReference>
<keyword evidence="3" id="KW-0547">Nucleotide-binding</keyword>
<dbReference type="InterPro" id="IPR023115">
    <property type="entry name" value="TIF_IF2_dom3"/>
</dbReference>
<sequence>MKSPIIAFLGHVDAGKTSIMDCIRDTYFAYKEIGGLTQTIGITEVPTSRIEELSKELLEKFKVKVNVESLIFIDSPGHEAFVTLRERGASIADFAILTVDSKEGIQKQTIESINILKAYKTPFLVALTKIDMIDGYIPKKDMSFLEFINSQNPKYTQNLEERLYSLVSDLSNYGFSSERYDRVKDFTKEVAIVPVSSVNNIGVNDLLVLIIGISQRYLPSEPTERADVAIVEEKAIKGLGKVYDAIVYSGKINVGDRVLMETLDGVKETKIKGIMKLKPLEESRENFGRYESVGSIDAVKPIRLILQNPEVLIGTSISVFKDETEKENIEHTMKSSIQNYNDEKSGGVIVCADSIGSLDAMKKLSESEGIQVGLAKIGSPTKRDLDLAKVGNRAIMCFNVKIDREVTELADAEKVVLIQGKAIYSIMDQYKTLLSQQKGRELQDKLSKIILPAKFRVIEKSVFRRSNPCVFGAEILLGEIRPGYRVIKSDGKVLGRIMDIQNENKKLENAKAGDKIAVSIDDAVFGRNLYENDLLYTDIGQNDLINFEDVKDSLPEDYSLALNEIRKIKRF</sequence>
<dbReference type="PRINTS" id="PR00315">
    <property type="entry name" value="ELONGATNFCT"/>
</dbReference>
<evidence type="ECO:0000259" key="6">
    <source>
        <dbReference type="PROSITE" id="PS51722"/>
    </source>
</evidence>
<keyword evidence="2 7" id="KW-0396">Initiation factor</keyword>
<dbReference type="GO" id="GO:0003743">
    <property type="term" value="F:translation initiation factor activity"/>
    <property type="evidence" value="ECO:0007669"/>
    <property type="project" value="UniProtKB-KW"/>
</dbReference>
<dbReference type="NCBIfam" id="TIGR00231">
    <property type="entry name" value="small_GTP"/>
    <property type="match status" value="1"/>
</dbReference>
<evidence type="ECO:0000256" key="2">
    <source>
        <dbReference type="ARBA" id="ARBA00022540"/>
    </source>
</evidence>
<dbReference type="SUPFAM" id="SSF50447">
    <property type="entry name" value="Translation proteins"/>
    <property type="match status" value="1"/>
</dbReference>
<dbReference type="InterPro" id="IPR029459">
    <property type="entry name" value="EFTU-type"/>
</dbReference>
<evidence type="ECO:0000256" key="1">
    <source>
        <dbReference type="ARBA" id="ARBA00007733"/>
    </source>
</evidence>
<dbReference type="SUPFAM" id="SSF52156">
    <property type="entry name" value="Initiation factor IF2/eIF5b, domain 3"/>
    <property type="match status" value="1"/>
</dbReference>
<organism evidence="7 8">
    <name type="scientific">Candidatus Acidifodinimicrobium mancum</name>
    <dbReference type="NCBI Taxonomy" id="2898728"/>
    <lineage>
        <taxon>Archaea</taxon>
        <taxon>Candidatus Parvarchaeota</taxon>
        <taxon>Candidatus Acidifodinimicrobiaceae</taxon>
        <taxon>Candidatus Acidifodinimicrobium</taxon>
    </lineage>
</organism>
<dbReference type="Pfam" id="PF14578">
    <property type="entry name" value="GTP_EFTU_D4"/>
    <property type="match status" value="1"/>
</dbReference>
<dbReference type="GO" id="GO:0005737">
    <property type="term" value="C:cytoplasm"/>
    <property type="evidence" value="ECO:0007669"/>
    <property type="project" value="TreeGrafter"/>
</dbReference>
<dbReference type="PANTHER" id="PTHR43381">
    <property type="entry name" value="TRANSLATION INITIATION FACTOR IF-2-RELATED"/>
    <property type="match status" value="1"/>
</dbReference>
<keyword evidence="4" id="KW-0648">Protein biosynthesis</keyword>
<dbReference type="GO" id="GO:0005525">
    <property type="term" value="F:GTP binding"/>
    <property type="evidence" value="ECO:0007669"/>
    <property type="project" value="UniProtKB-KW"/>
</dbReference>
<reference evidence="7 8" key="1">
    <citation type="submission" date="2020-09" db="EMBL/GenBank/DDBJ databases">
        <title>Genomic characterization of a novel Parvarchaeota family in acid mine drainage sediments.</title>
        <authorList>
            <person name="Luo Z.-H."/>
        </authorList>
    </citation>
    <scope>NUCLEOTIDE SEQUENCE [LARGE SCALE GENOMIC DNA]</scope>
    <source>
        <strain evidence="7">TL1-5_bins.178</strain>
    </source>
</reference>
<dbReference type="AlphaFoldDB" id="A0A8T3UR59"/>
<dbReference type="InterPro" id="IPR000795">
    <property type="entry name" value="T_Tr_GTP-bd_dom"/>
</dbReference>
<dbReference type="PANTHER" id="PTHR43381:SF4">
    <property type="entry name" value="EUKARYOTIC TRANSLATION INITIATION FACTOR 5B"/>
    <property type="match status" value="1"/>
</dbReference>
<dbReference type="Gene3D" id="3.40.50.300">
    <property type="entry name" value="P-loop containing nucleotide triphosphate hydrolases"/>
    <property type="match status" value="1"/>
</dbReference>
<dbReference type="GO" id="GO:0003924">
    <property type="term" value="F:GTPase activity"/>
    <property type="evidence" value="ECO:0007669"/>
    <property type="project" value="InterPro"/>
</dbReference>
<dbReference type="CDD" id="cd01887">
    <property type="entry name" value="IF2_eIF5B"/>
    <property type="match status" value="1"/>
</dbReference>
<dbReference type="InterPro" id="IPR005225">
    <property type="entry name" value="Small_GTP-bd"/>
</dbReference>
<dbReference type="Pfam" id="PF00009">
    <property type="entry name" value="GTP_EFTU"/>
    <property type="match status" value="1"/>
</dbReference>
<dbReference type="Gene3D" id="3.40.50.10050">
    <property type="entry name" value="Translation initiation factor IF- 2, domain 3"/>
    <property type="match status" value="1"/>
</dbReference>
<gene>
    <name evidence="7" type="primary">infB</name>
    <name evidence="7" type="ORF">IHE50_01645</name>
</gene>
<evidence type="ECO:0000313" key="8">
    <source>
        <dbReference type="Proteomes" id="UP000763484"/>
    </source>
</evidence>
<accession>A0A8T3UR59</accession>
<protein>
    <submittedName>
        <fullName evidence="7">Translation initiation factor IF-2</fullName>
    </submittedName>
</protein>